<dbReference type="GO" id="GO:0017168">
    <property type="term" value="F:5-oxoprolinase (ATP-hydrolyzing) activity"/>
    <property type="evidence" value="ECO:0007669"/>
    <property type="project" value="TreeGrafter"/>
</dbReference>
<dbReference type="Pfam" id="PF02538">
    <property type="entry name" value="Hydantoinase_B"/>
    <property type="match status" value="1"/>
</dbReference>
<dbReference type="GO" id="GO:0006749">
    <property type="term" value="P:glutathione metabolic process"/>
    <property type="evidence" value="ECO:0007669"/>
    <property type="project" value="TreeGrafter"/>
</dbReference>
<protein>
    <submittedName>
        <fullName evidence="2">Hydantoinase B/oxoprolinase family protein</fullName>
    </submittedName>
</protein>
<dbReference type="AlphaFoldDB" id="A0A7D7R220"/>
<evidence type="ECO:0000313" key="3">
    <source>
        <dbReference type="Proteomes" id="UP000515663"/>
    </source>
</evidence>
<evidence type="ECO:0000313" key="2">
    <source>
        <dbReference type="EMBL" id="QMT01227.1"/>
    </source>
</evidence>
<gene>
    <name evidence="2" type="ORF">H1R19_20660</name>
</gene>
<sequence>MSDLDLVQMAVIANRLDGIVREMENTLLRTGRSAVLNMARDFSCSIITGDNRLLSTAEGLPVHVIGTERLGQAMTDLHDDITDGDAYLHNDPYLGNTHAADHTILVPVFVDGEHLFTTAAKAHQADIGNSKPTTYMPYAKDIYEEGALIFPAVRIQRGRKDVGDIIRMCRRRIRVPDQWYGDYLAMIGAARIGEAALKELCDRYGRNTIKAFIEEWFDYSERTMADAIGKLTEGTVTGYGMADPLEPLMPEGIPVKVTISVKPSEGRIVLDLRDNIDCIDAGLNESETCSTNNVMTGLLNSLDPDIPRNSGSFRRIEVLLREGCIVGIPTFPHSTSVATTNLGERLVMTTQKTFADNWPGQGLAEGSCSVGAGFSVISGTDNRHGSPEPYINQVFLGSQGGPANVDVDGWITYGNSVTNGLMFRDSIEIDEQKYPIRIEELRIRTDSEGAGKRRGAPGTVLRFGPKDAPMSAFYATDGVVFPPRGVCGGTAAAASEPFMTTVDGVEKDVPAIGDVQLEPGECLGHRLSGGGGYGDPREREAGLVREDVLARFVSFERAREVYGVAFTTEVLSDDLAIDHDETARLRGVATV</sequence>
<dbReference type="KEGG" id="gji:H1R19_20660"/>
<feature type="domain" description="Hydantoinase B/oxoprolinase" evidence="1">
    <location>
        <begin position="5"/>
        <end position="536"/>
    </location>
</feature>
<evidence type="ECO:0000259" key="1">
    <source>
        <dbReference type="Pfam" id="PF02538"/>
    </source>
</evidence>
<reference evidence="3" key="1">
    <citation type="submission" date="2020-07" db="EMBL/GenBank/DDBJ databases">
        <title>novel species isolated from the respiratory tract of Marmot.</title>
        <authorList>
            <person name="Zhang G."/>
        </authorList>
    </citation>
    <scope>NUCLEOTIDE SEQUENCE [LARGE SCALE GENOMIC DNA]</scope>
    <source>
        <strain evidence="3">686</strain>
    </source>
</reference>
<dbReference type="RefSeq" id="WP_219850036.1">
    <property type="nucleotide sequence ID" value="NZ_CP059491.1"/>
</dbReference>
<dbReference type="GO" id="GO:0005829">
    <property type="term" value="C:cytosol"/>
    <property type="evidence" value="ECO:0007669"/>
    <property type="project" value="TreeGrafter"/>
</dbReference>
<keyword evidence="3" id="KW-1185">Reference proteome</keyword>
<organism evidence="2 3">
    <name type="scientific">Gordonia jinghuaiqii</name>
    <dbReference type="NCBI Taxonomy" id="2758710"/>
    <lineage>
        <taxon>Bacteria</taxon>
        <taxon>Bacillati</taxon>
        <taxon>Actinomycetota</taxon>
        <taxon>Actinomycetes</taxon>
        <taxon>Mycobacteriales</taxon>
        <taxon>Gordoniaceae</taxon>
        <taxon>Gordonia</taxon>
    </lineage>
</organism>
<accession>A0A7D7R220</accession>
<dbReference type="PANTHER" id="PTHR11365:SF23">
    <property type="entry name" value="HYPOTHETICAL 5-OXOPROLINASE (EUROFUNG)-RELATED"/>
    <property type="match status" value="1"/>
</dbReference>
<proteinExistence type="predicted"/>
<dbReference type="InterPro" id="IPR003692">
    <property type="entry name" value="Hydantoinase_B"/>
</dbReference>
<dbReference type="PANTHER" id="PTHR11365">
    <property type="entry name" value="5-OXOPROLINASE RELATED"/>
    <property type="match status" value="1"/>
</dbReference>
<dbReference type="Proteomes" id="UP000515663">
    <property type="component" value="Chromosome"/>
</dbReference>
<name>A0A7D7R220_9ACTN</name>
<dbReference type="InterPro" id="IPR045079">
    <property type="entry name" value="Oxoprolinase-like"/>
</dbReference>
<dbReference type="EMBL" id="CP059491">
    <property type="protein sequence ID" value="QMT01227.1"/>
    <property type="molecule type" value="Genomic_DNA"/>
</dbReference>